<evidence type="ECO:0000259" key="7">
    <source>
        <dbReference type="Pfam" id="PF25967"/>
    </source>
</evidence>
<accession>A0A4V1IJN9</accession>
<dbReference type="Gene3D" id="1.10.287.470">
    <property type="entry name" value="Helix hairpin bin"/>
    <property type="match status" value="1"/>
</dbReference>
<reference evidence="9" key="1">
    <citation type="journal article" date="2019" name="J. Bacteriol.">
        <title>A Mutagenic Screen Identifies a TonB-Dependent Receptor Required for the Lanthanide Metal Switch in the Type I Methanotroph 'Methylotuvimicrobium buryatense' 5GB1C.</title>
        <authorList>
            <person name="Groom J.D."/>
            <person name="Ford S.M."/>
            <person name="Pesesky M.W."/>
            <person name="Lidstrom M.E."/>
        </authorList>
    </citation>
    <scope>NUCLEOTIDE SEQUENCE [LARGE SCALE GENOMIC DNA]</scope>
    <source>
        <strain evidence="9">5GB1C</strain>
    </source>
</reference>
<dbReference type="InterPro" id="IPR058627">
    <property type="entry name" value="MdtA-like_C"/>
</dbReference>
<keyword evidence="3" id="KW-0813">Transport</keyword>
<evidence type="ECO:0000256" key="2">
    <source>
        <dbReference type="ARBA" id="ARBA00009477"/>
    </source>
</evidence>
<dbReference type="EMBL" id="CP035467">
    <property type="protein sequence ID" value="QCW82065.1"/>
    <property type="molecule type" value="Genomic_DNA"/>
</dbReference>
<feature type="domain" description="Multidrug resistance protein MdtA-like barrel-sandwich hybrid" evidence="5">
    <location>
        <begin position="68"/>
        <end position="188"/>
    </location>
</feature>
<dbReference type="Gene3D" id="2.40.420.20">
    <property type="match status" value="1"/>
</dbReference>
<dbReference type="Proteomes" id="UP000305881">
    <property type="component" value="Chromosome"/>
</dbReference>
<dbReference type="NCBIfam" id="TIGR01730">
    <property type="entry name" value="RND_mfp"/>
    <property type="match status" value="1"/>
</dbReference>
<sequence>MLKRFLILILFSVLIFGGIFGLKFYQLHQEAGRFQPPPPAVVAGTEVTQEIWPSTLSAVGSLTAIAGVDVSNEVAGKVEAIHFDSGQSVKKGQLLLELDASTDRAELQGLQAEMRLAKVRFERSEKLIGKNFISQSDYDQNHALLDETAAAVHAKRTLIDRKRIRAPFTGELGIRLVNLGQYLTEGSAIVSLQQLDPIYLDFTVPERYLNRLVKGRQVIATVQAYPDREFNGEISAVSPLIDQGTRSVKVRAKLSNSEKLLHPGMFAQTGILSDQELKVLTLPDTAITYNPYGNSVFVIEANEHGLIVQSRQVETGQTRAGRVEIISGLKLGERVVSAGQVKLRNGMPVKLDDKPAPGEREISQ</sequence>
<dbReference type="Pfam" id="PF25917">
    <property type="entry name" value="BSH_RND"/>
    <property type="match status" value="1"/>
</dbReference>
<gene>
    <name evidence="8" type="ORF">EQU24_07210</name>
</gene>
<feature type="domain" description="Multidrug resistance protein MdtA-like C-terminal permuted SH3" evidence="7">
    <location>
        <begin position="279"/>
        <end position="337"/>
    </location>
</feature>
<evidence type="ECO:0000259" key="6">
    <source>
        <dbReference type="Pfam" id="PF25954"/>
    </source>
</evidence>
<comment type="subcellular location">
    <subcellularLocation>
        <location evidence="1">Cell envelope</location>
    </subcellularLocation>
</comment>
<dbReference type="Gene3D" id="2.40.50.100">
    <property type="match status" value="1"/>
</dbReference>
<dbReference type="InterPro" id="IPR058792">
    <property type="entry name" value="Beta-barrel_RND_2"/>
</dbReference>
<evidence type="ECO:0000256" key="1">
    <source>
        <dbReference type="ARBA" id="ARBA00004196"/>
    </source>
</evidence>
<dbReference type="Pfam" id="PF25876">
    <property type="entry name" value="HH_MFP_RND"/>
    <property type="match status" value="1"/>
</dbReference>
<dbReference type="SUPFAM" id="SSF111369">
    <property type="entry name" value="HlyD-like secretion proteins"/>
    <property type="match status" value="1"/>
</dbReference>
<evidence type="ECO:0000313" key="8">
    <source>
        <dbReference type="EMBL" id="QCW82065.1"/>
    </source>
</evidence>
<dbReference type="Pfam" id="PF25967">
    <property type="entry name" value="RND-MFP_C"/>
    <property type="match status" value="1"/>
</dbReference>
<keyword evidence="9" id="KW-1185">Reference proteome</keyword>
<evidence type="ECO:0000259" key="5">
    <source>
        <dbReference type="Pfam" id="PF25917"/>
    </source>
</evidence>
<feature type="domain" description="CusB-like beta-barrel" evidence="6">
    <location>
        <begin position="198"/>
        <end position="270"/>
    </location>
</feature>
<protein>
    <submittedName>
        <fullName evidence="8">Efflux RND transporter periplasmic adaptor subunit</fullName>
    </submittedName>
</protein>
<dbReference type="STRING" id="675511.GCA_000341735_01579"/>
<dbReference type="InterPro" id="IPR058624">
    <property type="entry name" value="MdtA-like_HH"/>
</dbReference>
<dbReference type="InterPro" id="IPR006143">
    <property type="entry name" value="RND_pump_MFP"/>
</dbReference>
<dbReference type="InterPro" id="IPR058625">
    <property type="entry name" value="MdtA-like_BSH"/>
</dbReference>
<evidence type="ECO:0000259" key="4">
    <source>
        <dbReference type="Pfam" id="PF25876"/>
    </source>
</evidence>
<dbReference type="AlphaFoldDB" id="A0A4V1IJN9"/>
<name>A0A4V1IJN9_METBY</name>
<dbReference type="KEGG" id="mbur:EQU24_07210"/>
<dbReference type="GO" id="GO:1990281">
    <property type="term" value="C:efflux pump complex"/>
    <property type="evidence" value="ECO:0007669"/>
    <property type="project" value="TreeGrafter"/>
</dbReference>
<proteinExistence type="inferred from homology"/>
<dbReference type="Gene3D" id="2.40.30.170">
    <property type="match status" value="1"/>
</dbReference>
<dbReference type="Pfam" id="PF25954">
    <property type="entry name" value="Beta-barrel_RND_2"/>
    <property type="match status" value="1"/>
</dbReference>
<dbReference type="PANTHER" id="PTHR30469">
    <property type="entry name" value="MULTIDRUG RESISTANCE PROTEIN MDTA"/>
    <property type="match status" value="1"/>
</dbReference>
<organism evidence="8 9">
    <name type="scientific">Methylotuvimicrobium buryatense</name>
    <name type="common">Methylomicrobium buryatense</name>
    <dbReference type="NCBI Taxonomy" id="95641"/>
    <lineage>
        <taxon>Bacteria</taxon>
        <taxon>Pseudomonadati</taxon>
        <taxon>Pseudomonadota</taxon>
        <taxon>Gammaproteobacteria</taxon>
        <taxon>Methylococcales</taxon>
        <taxon>Methylococcaceae</taxon>
        <taxon>Methylotuvimicrobium</taxon>
    </lineage>
</organism>
<dbReference type="FunFam" id="2.40.30.170:FF:000010">
    <property type="entry name" value="Efflux RND transporter periplasmic adaptor subunit"/>
    <property type="match status" value="1"/>
</dbReference>
<feature type="domain" description="Multidrug resistance protein MdtA-like alpha-helical hairpin" evidence="4">
    <location>
        <begin position="104"/>
        <end position="161"/>
    </location>
</feature>
<dbReference type="OrthoDB" id="9806939at2"/>
<dbReference type="GO" id="GO:0015562">
    <property type="term" value="F:efflux transmembrane transporter activity"/>
    <property type="evidence" value="ECO:0007669"/>
    <property type="project" value="TreeGrafter"/>
</dbReference>
<evidence type="ECO:0000313" key="9">
    <source>
        <dbReference type="Proteomes" id="UP000305881"/>
    </source>
</evidence>
<evidence type="ECO:0000256" key="3">
    <source>
        <dbReference type="ARBA" id="ARBA00022448"/>
    </source>
</evidence>
<comment type="similarity">
    <text evidence="2">Belongs to the membrane fusion protein (MFP) (TC 8.A.1) family.</text>
</comment>
<dbReference type="PANTHER" id="PTHR30469:SF11">
    <property type="entry name" value="BLL4320 PROTEIN"/>
    <property type="match status" value="1"/>
</dbReference>